<accession>A0A7X0TTG3</accession>
<evidence type="ECO:0000313" key="2">
    <source>
        <dbReference type="Proteomes" id="UP000537141"/>
    </source>
</evidence>
<organism evidence="1 2">
    <name type="scientific">Thalassotalea piscium</name>
    <dbReference type="NCBI Taxonomy" id="1230533"/>
    <lineage>
        <taxon>Bacteria</taxon>
        <taxon>Pseudomonadati</taxon>
        <taxon>Pseudomonadota</taxon>
        <taxon>Gammaproteobacteria</taxon>
        <taxon>Alteromonadales</taxon>
        <taxon>Colwelliaceae</taxon>
        <taxon>Thalassotalea</taxon>
    </lineage>
</organism>
<dbReference type="AlphaFoldDB" id="A0A7X0TTG3"/>
<name>A0A7X0TTG3_9GAMM</name>
<comment type="caution">
    <text evidence="1">The sequence shown here is derived from an EMBL/GenBank/DDBJ whole genome shotgun (WGS) entry which is preliminary data.</text>
</comment>
<protein>
    <submittedName>
        <fullName evidence="1">Uncharacterized protein</fullName>
    </submittedName>
</protein>
<proteinExistence type="predicted"/>
<dbReference type="EMBL" id="JACHHU010000011">
    <property type="protein sequence ID" value="MBB6543227.1"/>
    <property type="molecule type" value="Genomic_DNA"/>
</dbReference>
<dbReference type="RefSeq" id="WP_184424017.1">
    <property type="nucleotide sequence ID" value="NZ_AP027362.1"/>
</dbReference>
<gene>
    <name evidence="1" type="ORF">HNQ55_001734</name>
</gene>
<dbReference type="Proteomes" id="UP000537141">
    <property type="component" value="Unassembled WGS sequence"/>
</dbReference>
<keyword evidence="2" id="KW-1185">Reference proteome</keyword>
<evidence type="ECO:0000313" key="1">
    <source>
        <dbReference type="EMBL" id="MBB6543227.1"/>
    </source>
</evidence>
<reference evidence="1 2" key="1">
    <citation type="submission" date="2020-08" db="EMBL/GenBank/DDBJ databases">
        <title>Genomic Encyclopedia of Type Strains, Phase IV (KMG-IV): sequencing the most valuable type-strain genomes for metagenomic binning, comparative biology and taxonomic classification.</title>
        <authorList>
            <person name="Goeker M."/>
        </authorList>
    </citation>
    <scope>NUCLEOTIDE SEQUENCE [LARGE SCALE GENOMIC DNA]</scope>
    <source>
        <strain evidence="1 2">DSM 26287</strain>
    </source>
</reference>
<sequence>MKEFIDIHDYLISEAVVGDWDGDEELVCEKINEIYHTLYDYAEEDIAPEELTFLLELVWEHWIGQDVLPELESEDISDWCHNLLTNRDQYLTD</sequence>